<gene>
    <name evidence="3" type="ORF">SAMN02745121_09130</name>
</gene>
<evidence type="ECO:0000313" key="4">
    <source>
        <dbReference type="Proteomes" id="UP000199400"/>
    </source>
</evidence>
<evidence type="ECO:0000313" key="3">
    <source>
        <dbReference type="EMBL" id="SFF48218.1"/>
    </source>
</evidence>
<dbReference type="RefSeq" id="WP_143141592.1">
    <property type="nucleotide sequence ID" value="NZ_FOMX01000112.1"/>
</dbReference>
<reference evidence="4" key="1">
    <citation type="submission" date="2016-10" db="EMBL/GenBank/DDBJ databases">
        <authorList>
            <person name="Varghese N."/>
            <person name="Submissions S."/>
        </authorList>
    </citation>
    <scope>NUCLEOTIDE SEQUENCE [LARGE SCALE GENOMIC DNA]</scope>
    <source>
        <strain evidence="4">ATCC 25963</strain>
    </source>
</reference>
<feature type="region of interest" description="Disordered" evidence="1">
    <location>
        <begin position="106"/>
        <end position="126"/>
    </location>
</feature>
<feature type="non-terminal residue" evidence="3">
    <location>
        <position position="126"/>
    </location>
</feature>
<dbReference type="Proteomes" id="UP000199400">
    <property type="component" value="Unassembled WGS sequence"/>
</dbReference>
<accession>A0A1I2J2H2</accession>
<evidence type="ECO:0008006" key="5">
    <source>
        <dbReference type="Google" id="ProtNLM"/>
    </source>
</evidence>
<sequence>MLRTILVLFPALAFSMPVTATASDEARWGGSHQGYGQNELLQLETCLAEVEQLTQNRSCTILDAEECLAACDVAADSEDASRCRSACDDSGVAVCERWSGGQGFDQDVGQGLGKDVHPPVLPGVMP</sequence>
<name>A0A1I2J2H2_9BACT</name>
<keyword evidence="2" id="KW-0732">Signal</keyword>
<organism evidence="3 4">
    <name type="scientific">Nannocystis exedens</name>
    <dbReference type="NCBI Taxonomy" id="54"/>
    <lineage>
        <taxon>Bacteria</taxon>
        <taxon>Pseudomonadati</taxon>
        <taxon>Myxococcota</taxon>
        <taxon>Polyangia</taxon>
        <taxon>Nannocystales</taxon>
        <taxon>Nannocystaceae</taxon>
        <taxon>Nannocystis</taxon>
    </lineage>
</organism>
<evidence type="ECO:0000256" key="1">
    <source>
        <dbReference type="SAM" id="MobiDB-lite"/>
    </source>
</evidence>
<feature type="signal peptide" evidence="2">
    <location>
        <begin position="1"/>
        <end position="22"/>
    </location>
</feature>
<dbReference type="EMBL" id="FOMX01000112">
    <property type="protein sequence ID" value="SFF48218.1"/>
    <property type="molecule type" value="Genomic_DNA"/>
</dbReference>
<dbReference type="AlphaFoldDB" id="A0A1I2J2H2"/>
<feature type="chain" id="PRO_5011738871" description="Secreted protein" evidence="2">
    <location>
        <begin position="23"/>
        <end position="126"/>
    </location>
</feature>
<evidence type="ECO:0000256" key="2">
    <source>
        <dbReference type="SAM" id="SignalP"/>
    </source>
</evidence>
<protein>
    <recommendedName>
        <fullName evidence="5">Secreted protein</fullName>
    </recommendedName>
</protein>
<proteinExistence type="predicted"/>
<keyword evidence="4" id="KW-1185">Reference proteome</keyword>